<dbReference type="OrthoDB" id="3063476at2759"/>
<comment type="caution">
    <text evidence="2">The sequence shown here is derived from an EMBL/GenBank/DDBJ whole genome shotgun (WGS) entry which is preliminary data.</text>
</comment>
<feature type="region of interest" description="Disordered" evidence="1">
    <location>
        <begin position="1"/>
        <end position="55"/>
    </location>
</feature>
<dbReference type="Proteomes" id="UP000271337">
    <property type="component" value="Unassembled WGS sequence"/>
</dbReference>
<accession>A0A3M6XQ04</accession>
<proteinExistence type="predicted"/>
<evidence type="ECO:0000313" key="3">
    <source>
        <dbReference type="Proteomes" id="UP000271337"/>
    </source>
</evidence>
<feature type="compositionally biased region" description="Basic and acidic residues" evidence="1">
    <location>
        <begin position="1"/>
        <end position="13"/>
    </location>
</feature>
<reference evidence="2 3" key="1">
    <citation type="journal article" date="2018" name="BMC Genomics">
        <title>Genomic evidence for intraspecific hybridization in a clonal and extremely halotolerant yeast.</title>
        <authorList>
            <person name="Gostincar C."/>
            <person name="Stajich J.E."/>
            <person name="Zupancic J."/>
            <person name="Zalar P."/>
            <person name="Gunde-Cimerman N."/>
        </authorList>
    </citation>
    <scope>NUCLEOTIDE SEQUENCE [LARGE SCALE GENOMIC DNA]</scope>
    <source>
        <strain evidence="2 3">EXF-6669</strain>
    </source>
</reference>
<evidence type="ECO:0000313" key="2">
    <source>
        <dbReference type="EMBL" id="RMX92914.1"/>
    </source>
</evidence>
<dbReference type="EMBL" id="QWIL01002695">
    <property type="protein sequence ID" value="RMX92914.1"/>
    <property type="molecule type" value="Genomic_DNA"/>
</dbReference>
<dbReference type="AlphaFoldDB" id="A0A3M6XQ04"/>
<dbReference type="PANTHER" id="PTHR34693:SF1">
    <property type="entry name" value="PROTEIN PAR32"/>
    <property type="match status" value="1"/>
</dbReference>
<gene>
    <name evidence="2" type="ORF">D0867_14397</name>
</gene>
<feature type="compositionally biased region" description="Polar residues" evidence="1">
    <location>
        <begin position="30"/>
        <end position="39"/>
    </location>
</feature>
<dbReference type="InterPro" id="IPR053203">
    <property type="entry name" value="Cisplatin_resist-associated"/>
</dbReference>
<feature type="compositionally biased region" description="Gly residues" evidence="1">
    <location>
        <begin position="176"/>
        <end position="189"/>
    </location>
</feature>
<feature type="compositionally biased region" description="Basic and acidic residues" evidence="1">
    <location>
        <begin position="128"/>
        <end position="157"/>
    </location>
</feature>
<dbReference type="PANTHER" id="PTHR34693">
    <property type="entry name" value="PROTEIN PAR32"/>
    <property type="match status" value="1"/>
</dbReference>
<dbReference type="InterPro" id="IPR022024">
    <property type="entry name" value="DUF3602"/>
</dbReference>
<evidence type="ECO:0000256" key="1">
    <source>
        <dbReference type="SAM" id="MobiDB-lite"/>
    </source>
</evidence>
<dbReference type="Pfam" id="PF12223">
    <property type="entry name" value="DUF3602"/>
    <property type="match status" value="2"/>
</dbReference>
<protein>
    <submittedName>
        <fullName evidence="2">Uncharacterized protein</fullName>
    </submittedName>
</protein>
<sequence length="198" mass="21247">MAEKPRILRDAAKNGEQIRSTSHGRGGAGNINSGPSSVRTADDMRTPEIKQPHYTTGRGGTAFFVLCASVREGENGNIHAIGNIVSNDNPSNARLAQDVEAPRHHDRPAQGTFHWGRGGEGNMTVVGKSEREQRKEREEQRKKEGRSNSRGEAENRSQSRRRGSGGLIEKGKEILGIGGRGRAGAGGGSESAIEEEKA</sequence>
<feature type="compositionally biased region" description="Basic and acidic residues" evidence="1">
    <location>
        <begin position="40"/>
        <end position="51"/>
    </location>
</feature>
<name>A0A3M6XQ04_HORWE</name>
<organism evidence="2 3">
    <name type="scientific">Hortaea werneckii</name>
    <name type="common">Black yeast</name>
    <name type="synonym">Cladosporium werneckii</name>
    <dbReference type="NCBI Taxonomy" id="91943"/>
    <lineage>
        <taxon>Eukaryota</taxon>
        <taxon>Fungi</taxon>
        <taxon>Dikarya</taxon>
        <taxon>Ascomycota</taxon>
        <taxon>Pezizomycotina</taxon>
        <taxon>Dothideomycetes</taxon>
        <taxon>Dothideomycetidae</taxon>
        <taxon>Mycosphaerellales</taxon>
        <taxon>Teratosphaeriaceae</taxon>
        <taxon>Hortaea</taxon>
    </lineage>
</organism>
<feature type="region of interest" description="Disordered" evidence="1">
    <location>
        <begin position="100"/>
        <end position="198"/>
    </location>
</feature>